<dbReference type="EMBL" id="VFLP01000018">
    <property type="protein sequence ID" value="TRX94934.1"/>
    <property type="molecule type" value="Genomic_DNA"/>
</dbReference>
<dbReference type="Proteomes" id="UP000319160">
    <property type="component" value="Unassembled WGS sequence"/>
</dbReference>
<evidence type="ECO:0000256" key="1">
    <source>
        <dbReference type="SAM" id="MobiDB-lite"/>
    </source>
</evidence>
<feature type="region of interest" description="Disordered" evidence="1">
    <location>
        <begin position="1"/>
        <end position="52"/>
    </location>
</feature>
<evidence type="ECO:0000313" key="2">
    <source>
        <dbReference type="EMBL" id="TRX94934.1"/>
    </source>
</evidence>
<reference evidence="3" key="1">
    <citation type="submission" date="2019-06" db="EMBL/GenBank/DDBJ databases">
        <title>Draft genome sequence of the griseofulvin-producing fungus Xylaria cubensis strain G536.</title>
        <authorList>
            <person name="Mead M.E."/>
            <person name="Raja H.A."/>
            <person name="Steenwyk J.L."/>
            <person name="Knowles S.L."/>
            <person name="Oberlies N.H."/>
            <person name="Rokas A."/>
        </authorList>
    </citation>
    <scope>NUCLEOTIDE SEQUENCE [LARGE SCALE GENOMIC DNA]</scope>
    <source>
        <strain evidence="3">G536</strain>
    </source>
</reference>
<accession>A0A553I408</accession>
<feature type="compositionally biased region" description="Low complexity" evidence="1">
    <location>
        <begin position="15"/>
        <end position="28"/>
    </location>
</feature>
<comment type="caution">
    <text evidence="2">The sequence shown here is derived from an EMBL/GenBank/DDBJ whole genome shotgun (WGS) entry which is preliminary data.</text>
</comment>
<protein>
    <submittedName>
        <fullName evidence="2">Uncharacterized protein</fullName>
    </submittedName>
</protein>
<dbReference type="AlphaFoldDB" id="A0A553I408"/>
<proteinExistence type="predicted"/>
<evidence type="ECO:0000313" key="3">
    <source>
        <dbReference type="Proteomes" id="UP000319160"/>
    </source>
</evidence>
<sequence>MTAGRGAVPYGLTRGGPSSVGASVPVSGDKVHHVGAAEGTTRRPSPTDVRHEPTSSVFISAFVEKTMRLLLSFMKPRELPAPTKPQTARQATCVESVDLATVLVIGWRPATNENSSEVMLKWYTAIGWAHFTALQHPEIGGYSAYHKRERFTSNAS</sequence>
<keyword evidence="3" id="KW-1185">Reference proteome</keyword>
<organism evidence="2 3">
    <name type="scientific">Xylaria flabelliformis</name>
    <dbReference type="NCBI Taxonomy" id="2512241"/>
    <lineage>
        <taxon>Eukaryota</taxon>
        <taxon>Fungi</taxon>
        <taxon>Dikarya</taxon>
        <taxon>Ascomycota</taxon>
        <taxon>Pezizomycotina</taxon>
        <taxon>Sordariomycetes</taxon>
        <taxon>Xylariomycetidae</taxon>
        <taxon>Xylariales</taxon>
        <taxon>Xylariaceae</taxon>
        <taxon>Xylaria</taxon>
    </lineage>
</organism>
<name>A0A553I408_9PEZI</name>
<gene>
    <name evidence="2" type="ORF">FHL15_004019</name>
</gene>